<accession>A0A1J1JCF6</accession>
<protein>
    <submittedName>
        <fullName evidence="1">Uncharacterized protein</fullName>
    </submittedName>
</protein>
<dbReference type="EMBL" id="LO018304">
    <property type="protein sequence ID" value="CUM59075.1"/>
    <property type="molecule type" value="Genomic_DNA"/>
</dbReference>
<gene>
    <name evidence="1" type="ORF">PLAM_1108</name>
</gene>
<evidence type="ECO:0000313" key="1">
    <source>
        <dbReference type="EMBL" id="CUM59075.1"/>
    </source>
</evidence>
<dbReference type="GeneID" id="77288592"/>
<proteinExistence type="predicted"/>
<dbReference type="AlphaFoldDB" id="A0A1J1JCF6"/>
<dbReference type="RefSeq" id="WP_227350863.1">
    <property type="nucleotide sequence ID" value="NZ_JBEIHM010000349.1"/>
</dbReference>
<reference evidence="1" key="1">
    <citation type="submission" date="2015-09" db="EMBL/GenBank/DDBJ databases">
        <authorList>
            <person name="Jackson K.R."/>
            <person name="Lunt B.L."/>
            <person name="Fisher J.N.B."/>
            <person name="Gardner A.V."/>
            <person name="Bailey M.E."/>
            <person name="Deus L.M."/>
            <person name="Earl A.S."/>
            <person name="Gibby P.D."/>
            <person name="Hartmann K.A."/>
            <person name="Liu J.E."/>
            <person name="Manci A.M."/>
            <person name="Nielsen D.A."/>
            <person name="Solomon M.B."/>
            <person name="Breakwell D.P."/>
            <person name="Burnett S.H."/>
            <person name="Grose J.H."/>
        </authorList>
    </citation>
    <scope>NUCLEOTIDE SEQUENCE</scope>
    <source>
        <strain evidence="1">7805</strain>
    </source>
</reference>
<sequence>MNDAYLQLLLKILKAIAKNKNNPEAVYPLLLENSDKLDQTFILTLQEWATEQLQKADPDQSYKIASNVGVIAIVGRGNY</sequence>
<organism evidence="1">
    <name type="scientific">Planktothrix agardhii</name>
    <name type="common">Oscillatoria agardhii</name>
    <dbReference type="NCBI Taxonomy" id="1160"/>
    <lineage>
        <taxon>Bacteria</taxon>
        <taxon>Bacillati</taxon>
        <taxon>Cyanobacteriota</taxon>
        <taxon>Cyanophyceae</taxon>
        <taxon>Oscillatoriophycideae</taxon>
        <taxon>Oscillatoriales</taxon>
        <taxon>Microcoleaceae</taxon>
        <taxon>Planktothrix</taxon>
    </lineage>
</organism>
<name>A0A1J1JCF6_PLAAG</name>